<feature type="transmembrane region" description="Helical" evidence="1">
    <location>
        <begin position="415"/>
        <end position="440"/>
    </location>
</feature>
<feature type="transmembrane region" description="Helical" evidence="1">
    <location>
        <begin position="372"/>
        <end position="394"/>
    </location>
</feature>
<evidence type="ECO:0000313" key="3">
    <source>
        <dbReference type="EMBL" id="GIE16712.1"/>
    </source>
</evidence>
<protein>
    <submittedName>
        <fullName evidence="3">Type VII secretion integral membrane protein EccD</fullName>
    </submittedName>
</protein>
<reference evidence="3" key="1">
    <citation type="submission" date="2021-01" db="EMBL/GenBank/DDBJ databases">
        <title>Whole genome shotgun sequence of Actinoplanes ferrugineus NBRC 15555.</title>
        <authorList>
            <person name="Komaki H."/>
            <person name="Tamura T."/>
        </authorList>
    </citation>
    <scope>NUCLEOTIDE SEQUENCE</scope>
    <source>
        <strain evidence="3">NBRC 15555</strain>
    </source>
</reference>
<dbReference type="RefSeq" id="WP_203823031.1">
    <property type="nucleotide sequence ID" value="NZ_BAAABP010000080.1"/>
</dbReference>
<accession>A0A919MQV2</accession>
<feature type="domain" description="EccD-like transmembrane" evidence="2">
    <location>
        <begin position="117"/>
        <end position="438"/>
    </location>
</feature>
<gene>
    <name evidence="3" type="ORF">Afe05nite_85520</name>
</gene>
<feature type="transmembrane region" description="Helical" evidence="1">
    <location>
        <begin position="254"/>
        <end position="279"/>
    </location>
</feature>
<dbReference type="InterPro" id="IPR044049">
    <property type="entry name" value="EccD_transm"/>
</dbReference>
<evidence type="ECO:0000259" key="2">
    <source>
        <dbReference type="Pfam" id="PF19053"/>
    </source>
</evidence>
<sequence>MANEHTRVTVVGTYRSVDIALPSLSPIGEYTPRLAEICGQEGSDQLPPVWSLARADTGPFALDTGLLQAGVVDGEVLYLYDLASGPMEVPDVKDIDEVVAEETEHLRRGNVHAGPVILTLGLTLLIAAAVLLSMRYRTDTGAAVGLTVTGMILLGTAWGLRQRDTAVPAGLVLTVALTAVPCLAVAGLLIARGLGGSDWAWGGAAIGANTAMLMAIAMLPEPLFFAVELSLLAGGLTIALTAGLEADGVESAAIAATVAAGMLALSRRLAALITAWMPARPIPELVHSSARILPVVLAGPVLTLAVALPVLAVSGRAFAVILAVFVCTAVAARARGAAFTTELYLLGGAATIGVFGLLVAAARTVATTGTSAAAILLGAGLLVVAAGVAMSVFIPPAKPHGPGPKPPIRRSRAEALGVVAAITIAPLTLGVFGVFGHLMMVGRTLF</sequence>
<feature type="transmembrane region" description="Helical" evidence="1">
    <location>
        <begin position="317"/>
        <end position="336"/>
    </location>
</feature>
<evidence type="ECO:0000256" key="1">
    <source>
        <dbReference type="SAM" id="Phobius"/>
    </source>
</evidence>
<proteinExistence type="predicted"/>
<dbReference type="EMBL" id="BOMM01000097">
    <property type="protein sequence ID" value="GIE16712.1"/>
    <property type="molecule type" value="Genomic_DNA"/>
</dbReference>
<organism evidence="3 4">
    <name type="scientific">Paractinoplanes ferrugineus</name>
    <dbReference type="NCBI Taxonomy" id="113564"/>
    <lineage>
        <taxon>Bacteria</taxon>
        <taxon>Bacillati</taxon>
        <taxon>Actinomycetota</taxon>
        <taxon>Actinomycetes</taxon>
        <taxon>Micromonosporales</taxon>
        <taxon>Micromonosporaceae</taxon>
        <taxon>Paractinoplanes</taxon>
    </lineage>
</organism>
<feature type="transmembrane region" description="Helical" evidence="1">
    <location>
        <begin position="199"/>
        <end position="216"/>
    </location>
</feature>
<comment type="caution">
    <text evidence="3">The sequence shown here is derived from an EMBL/GenBank/DDBJ whole genome shotgun (WGS) entry which is preliminary data.</text>
</comment>
<feature type="transmembrane region" description="Helical" evidence="1">
    <location>
        <begin position="343"/>
        <end position="366"/>
    </location>
</feature>
<keyword evidence="1" id="KW-1133">Transmembrane helix</keyword>
<feature type="transmembrane region" description="Helical" evidence="1">
    <location>
        <begin position="291"/>
        <end position="311"/>
    </location>
</feature>
<dbReference type="Pfam" id="PF08817">
    <property type="entry name" value="YukD"/>
    <property type="match status" value="1"/>
</dbReference>
<feature type="transmembrane region" description="Helical" evidence="1">
    <location>
        <begin position="172"/>
        <end position="193"/>
    </location>
</feature>
<name>A0A919MQV2_9ACTN</name>
<dbReference type="Proteomes" id="UP000598174">
    <property type="component" value="Unassembled WGS sequence"/>
</dbReference>
<keyword evidence="1" id="KW-0812">Transmembrane</keyword>
<feature type="transmembrane region" description="Helical" evidence="1">
    <location>
        <begin position="223"/>
        <end position="242"/>
    </location>
</feature>
<keyword evidence="1" id="KW-0472">Membrane</keyword>
<feature type="transmembrane region" description="Helical" evidence="1">
    <location>
        <begin position="142"/>
        <end position="160"/>
    </location>
</feature>
<keyword evidence="4" id="KW-1185">Reference proteome</keyword>
<dbReference type="InterPro" id="IPR024962">
    <property type="entry name" value="YukD-like"/>
</dbReference>
<dbReference type="Pfam" id="PF19053">
    <property type="entry name" value="EccD"/>
    <property type="match status" value="1"/>
</dbReference>
<evidence type="ECO:0000313" key="4">
    <source>
        <dbReference type="Proteomes" id="UP000598174"/>
    </source>
</evidence>
<dbReference type="AlphaFoldDB" id="A0A919MQV2"/>
<feature type="transmembrane region" description="Helical" evidence="1">
    <location>
        <begin position="116"/>
        <end position="136"/>
    </location>
</feature>
<dbReference type="Gene3D" id="3.10.20.90">
    <property type="entry name" value="Phosphatidylinositol 3-kinase Catalytic Subunit, Chain A, domain 1"/>
    <property type="match status" value="1"/>
</dbReference>